<evidence type="ECO:0000259" key="1">
    <source>
        <dbReference type="PROSITE" id="PS50042"/>
    </source>
</evidence>
<keyword evidence="3" id="KW-1185">Reference proteome</keyword>
<dbReference type="AlphaFoldDB" id="A0A2S9XUJ3"/>
<dbReference type="SMART" id="SM00100">
    <property type="entry name" value="cNMP"/>
    <property type="match status" value="1"/>
</dbReference>
<dbReference type="GO" id="GO:0005829">
    <property type="term" value="C:cytosol"/>
    <property type="evidence" value="ECO:0007669"/>
    <property type="project" value="TreeGrafter"/>
</dbReference>
<gene>
    <name evidence="2" type="ORF">ENSA5_36230</name>
</gene>
<dbReference type="CDD" id="cd00038">
    <property type="entry name" value="CAP_ED"/>
    <property type="match status" value="1"/>
</dbReference>
<dbReference type="PANTHER" id="PTHR24567">
    <property type="entry name" value="CRP FAMILY TRANSCRIPTIONAL REGULATORY PROTEIN"/>
    <property type="match status" value="1"/>
</dbReference>
<sequence length="148" mass="16481">MKQALRKIRLLCDLDDGQLERIAAIASIERVKTGDIVVEEQGPANSIRAVAEGRVSIAVSVPGRGELPVCTVSVGEILGWSALLPQARWLATARAVKDTTLIVLRGAALLDLYEQDRELGYRVMHRTFETVAERLHDTWLQLMDSYRQ</sequence>
<dbReference type="Pfam" id="PF00027">
    <property type="entry name" value="cNMP_binding"/>
    <property type="match status" value="1"/>
</dbReference>
<dbReference type="PANTHER" id="PTHR24567:SF26">
    <property type="entry name" value="REGULATORY PROTEIN YEIL"/>
    <property type="match status" value="1"/>
</dbReference>
<evidence type="ECO:0000313" key="3">
    <source>
        <dbReference type="Proteomes" id="UP000237968"/>
    </source>
</evidence>
<dbReference type="SUPFAM" id="SSF51206">
    <property type="entry name" value="cAMP-binding domain-like"/>
    <property type="match status" value="1"/>
</dbReference>
<dbReference type="InterPro" id="IPR000595">
    <property type="entry name" value="cNMP-bd_dom"/>
</dbReference>
<dbReference type="RefSeq" id="WP_106392964.1">
    <property type="nucleotide sequence ID" value="NZ_PVNK01000165.1"/>
</dbReference>
<reference evidence="2 3" key="1">
    <citation type="submission" date="2018-03" db="EMBL/GenBank/DDBJ databases">
        <title>Draft Genome Sequences of the Obligatory Marine Myxobacteria Enhygromyxa salina SWB005.</title>
        <authorList>
            <person name="Poehlein A."/>
            <person name="Moghaddam J.A."/>
            <person name="Harms H."/>
            <person name="Alanjari M."/>
            <person name="Koenig G.M."/>
            <person name="Daniel R."/>
            <person name="Schaeberle T.F."/>
        </authorList>
    </citation>
    <scope>NUCLEOTIDE SEQUENCE [LARGE SCALE GENOMIC DNA]</scope>
    <source>
        <strain evidence="2 3">SWB005</strain>
    </source>
</reference>
<dbReference type="OrthoDB" id="5506583at2"/>
<dbReference type="InterPro" id="IPR014710">
    <property type="entry name" value="RmlC-like_jellyroll"/>
</dbReference>
<dbReference type="PROSITE" id="PS50042">
    <property type="entry name" value="CNMP_BINDING_3"/>
    <property type="match status" value="1"/>
</dbReference>
<feature type="domain" description="Cyclic nucleotide-binding" evidence="1">
    <location>
        <begin position="10"/>
        <end position="130"/>
    </location>
</feature>
<name>A0A2S9XUJ3_9BACT</name>
<dbReference type="InterPro" id="IPR050397">
    <property type="entry name" value="Env_Response_Regulators"/>
</dbReference>
<organism evidence="2 3">
    <name type="scientific">Enhygromyxa salina</name>
    <dbReference type="NCBI Taxonomy" id="215803"/>
    <lineage>
        <taxon>Bacteria</taxon>
        <taxon>Pseudomonadati</taxon>
        <taxon>Myxococcota</taxon>
        <taxon>Polyangia</taxon>
        <taxon>Nannocystales</taxon>
        <taxon>Nannocystaceae</taxon>
        <taxon>Enhygromyxa</taxon>
    </lineage>
</organism>
<protein>
    <submittedName>
        <fullName evidence="2">Transcriptional activator FtrB</fullName>
    </submittedName>
</protein>
<dbReference type="GO" id="GO:0003700">
    <property type="term" value="F:DNA-binding transcription factor activity"/>
    <property type="evidence" value="ECO:0007669"/>
    <property type="project" value="TreeGrafter"/>
</dbReference>
<accession>A0A2S9XUJ3</accession>
<comment type="caution">
    <text evidence="2">The sequence shown here is derived from an EMBL/GenBank/DDBJ whole genome shotgun (WGS) entry which is preliminary data.</text>
</comment>
<dbReference type="EMBL" id="PVNK01000165">
    <property type="protein sequence ID" value="PRP96547.1"/>
    <property type="molecule type" value="Genomic_DNA"/>
</dbReference>
<dbReference type="Proteomes" id="UP000237968">
    <property type="component" value="Unassembled WGS sequence"/>
</dbReference>
<dbReference type="InterPro" id="IPR018490">
    <property type="entry name" value="cNMP-bd_dom_sf"/>
</dbReference>
<evidence type="ECO:0000313" key="2">
    <source>
        <dbReference type="EMBL" id="PRP96547.1"/>
    </source>
</evidence>
<dbReference type="Gene3D" id="2.60.120.10">
    <property type="entry name" value="Jelly Rolls"/>
    <property type="match status" value="1"/>
</dbReference>
<proteinExistence type="predicted"/>